<dbReference type="EMBL" id="CAEZZG010000036">
    <property type="protein sequence ID" value="CAB4762541.1"/>
    <property type="molecule type" value="Genomic_DNA"/>
</dbReference>
<accession>A0A6J6URH2</accession>
<feature type="domain" description="Hydantoinase B/oxoprolinase" evidence="1">
    <location>
        <begin position="6"/>
        <end position="513"/>
    </location>
</feature>
<gene>
    <name evidence="2" type="ORF">UFOPK2844_01186</name>
</gene>
<evidence type="ECO:0000259" key="1">
    <source>
        <dbReference type="Pfam" id="PF02538"/>
    </source>
</evidence>
<dbReference type="PANTHER" id="PTHR11365">
    <property type="entry name" value="5-OXOPROLINASE RELATED"/>
    <property type="match status" value="1"/>
</dbReference>
<dbReference type="PANTHER" id="PTHR11365:SF23">
    <property type="entry name" value="HYPOTHETICAL 5-OXOPROLINASE (EUROFUNG)-RELATED"/>
    <property type="match status" value="1"/>
</dbReference>
<reference evidence="2" key="1">
    <citation type="submission" date="2020-05" db="EMBL/GenBank/DDBJ databases">
        <authorList>
            <person name="Chiriac C."/>
            <person name="Salcher M."/>
            <person name="Ghai R."/>
            <person name="Kavagutti S V."/>
        </authorList>
    </citation>
    <scope>NUCLEOTIDE SEQUENCE</scope>
</reference>
<sequence length="563" mass="61355">MKNKYDAVSLGMMWDRLTSICDEIVSALVRSSFSPMVKEQGDLTCCVFDSNGNLLSQGTFCQPAFIGTAPLTMRHMLKEFPIETLEPGDMLITNNPWLGTGHLFDVNVMSPIFRRSKIVGFTLSVTHVPDIGGAGYGTSGTEIYEEGLQIPIMKLTERGRPNEHLFRIIRTNVRTPEMTCGDLMAHITCNEVGGRLLLEMMSDYQIDDLTSISSQIFEQTERAMRDEILIIPDGVYKHAFPVEGIDGPITLACAATVKGGSISFDYSGTSPMVRRGINVPLCYTRAFSLYAMKCLTIPSLPNNEGAAAPISVSAPDGCILNGIPPYPTGARQVIGHYVPSLIFGALKDALPKRVQSDSGMPTQINVQGYRRDGQRFSGLFLSSSGYGALDSFDGHPAMPFPHNMFTCAAEVWETETNMRIMSKSLRVDSGGPGEFRGGVGQEILLRNDTNHPMVIFCMSGRNEFPANGFNGGKPGALRRFILNDKDINPKGRYEPNPGDTLLILEAGGGGFGDVRNRHPELVKRDIEAGFVSIDGALEDYGVSLSSVSLVGSDLKKSNRLTHN</sequence>
<dbReference type="Pfam" id="PF02538">
    <property type="entry name" value="Hydantoinase_B"/>
    <property type="match status" value="1"/>
</dbReference>
<organism evidence="2">
    <name type="scientific">freshwater metagenome</name>
    <dbReference type="NCBI Taxonomy" id="449393"/>
    <lineage>
        <taxon>unclassified sequences</taxon>
        <taxon>metagenomes</taxon>
        <taxon>ecological metagenomes</taxon>
    </lineage>
</organism>
<evidence type="ECO:0000313" key="2">
    <source>
        <dbReference type="EMBL" id="CAB4762541.1"/>
    </source>
</evidence>
<dbReference type="GO" id="GO:0017168">
    <property type="term" value="F:5-oxoprolinase (ATP-hydrolyzing) activity"/>
    <property type="evidence" value="ECO:0007669"/>
    <property type="project" value="TreeGrafter"/>
</dbReference>
<dbReference type="GO" id="GO:0005829">
    <property type="term" value="C:cytosol"/>
    <property type="evidence" value="ECO:0007669"/>
    <property type="project" value="TreeGrafter"/>
</dbReference>
<dbReference type="AlphaFoldDB" id="A0A6J6URH2"/>
<name>A0A6J6URH2_9ZZZZ</name>
<protein>
    <submittedName>
        <fullName evidence="2">Unannotated protein</fullName>
    </submittedName>
</protein>
<dbReference type="InterPro" id="IPR045079">
    <property type="entry name" value="Oxoprolinase-like"/>
</dbReference>
<dbReference type="GO" id="GO:0006749">
    <property type="term" value="P:glutathione metabolic process"/>
    <property type="evidence" value="ECO:0007669"/>
    <property type="project" value="TreeGrafter"/>
</dbReference>
<proteinExistence type="predicted"/>
<dbReference type="InterPro" id="IPR003692">
    <property type="entry name" value="Hydantoinase_B"/>
</dbReference>